<dbReference type="GO" id="GO:0035251">
    <property type="term" value="F:UDP-glucosyltransferase activity"/>
    <property type="evidence" value="ECO:0000318"/>
    <property type="project" value="GO_Central"/>
</dbReference>
<evidence type="ECO:0000256" key="3">
    <source>
        <dbReference type="ARBA" id="ARBA00022679"/>
    </source>
</evidence>
<sequence>MSHDENIKTLIAVLAFPFGTHAAPLLSLVKRLSLTVPDARFIFFNTAKSNDAIFPQDSIKKSDSIRPYNVSDGTPENYLFSGNPIEPVEYFINSTPENFKRAMVEVAEETGRGFRCIMTDAFFGFAADIAQELQIPWVAFWTGGPRSVLAHIETDLIREKLGVLDDGNDEKTIDFLAGFSGIFASDLPGEIICGDITSPMAGMLHQMGLKLPQATVVVINSIEEIDSDMVNMLNSRFNKFLNIGPLVLTLADQTISDPQGCLQWLDEQAKESVAYISFGSTVMPPSHELKALAEALETSGFRFIWSIRGNPEEKLPQGFLERTKDKGKVVSWAPQLKILQHEATGAFITHCGWNSVLESIVGGVPMICRTFFGDQRLNMRTVENLWGIGKGIEEGEITKAGAIKALKLVLSSDEGKQMRQKLGSLKKLACDAVQPRGSSTANFETLTSIITH</sequence>
<reference evidence="5" key="1">
    <citation type="journal article" date="2016" name="Nat. Biotechnol.">
        <title>Sequencing wild and cultivated cassava and related species reveals extensive interspecific hybridization and genetic diversity.</title>
        <authorList>
            <person name="Bredeson J.V."/>
            <person name="Lyons J.B."/>
            <person name="Prochnik S.E."/>
            <person name="Wu G.A."/>
            <person name="Ha C.M."/>
            <person name="Edsinger-Gonzales E."/>
            <person name="Grimwood J."/>
            <person name="Schmutz J."/>
            <person name="Rabbi I.Y."/>
            <person name="Egesi C."/>
            <person name="Nauluvula P."/>
            <person name="Lebot V."/>
            <person name="Ndunguru J."/>
            <person name="Mkamilo G."/>
            <person name="Bart R.S."/>
            <person name="Setter T.L."/>
            <person name="Gleadow R.M."/>
            <person name="Kulakow P."/>
            <person name="Ferguson M.E."/>
            <person name="Rounsley S."/>
            <person name="Rokhsar D.S."/>
        </authorList>
    </citation>
    <scope>NUCLEOTIDE SEQUENCE [LARGE SCALE GENOMIC DNA]</scope>
    <source>
        <strain evidence="5">cv. AM560-2</strain>
    </source>
</reference>
<dbReference type="EMBL" id="CM004392">
    <property type="protein sequence ID" value="OAY46818.1"/>
    <property type="molecule type" value="Genomic_DNA"/>
</dbReference>
<dbReference type="OrthoDB" id="5835829at2759"/>
<comment type="similarity">
    <text evidence="1">Belongs to the UDP-glycosyltransferase family.</text>
</comment>
<dbReference type="Proteomes" id="UP000091857">
    <property type="component" value="Chromosome 6"/>
</dbReference>
<dbReference type="Gene3D" id="3.40.50.2000">
    <property type="entry name" value="Glycogen Phosphorylase B"/>
    <property type="match status" value="2"/>
</dbReference>
<gene>
    <name evidence="4" type="ORF">MANES_06G030100v8</name>
</gene>
<accession>A0A2C9VNY3</accession>
<evidence type="ECO:0000313" key="5">
    <source>
        <dbReference type="Proteomes" id="UP000091857"/>
    </source>
</evidence>
<organism evidence="4 5">
    <name type="scientific">Manihot esculenta</name>
    <name type="common">Cassava</name>
    <name type="synonym">Jatropha manihot</name>
    <dbReference type="NCBI Taxonomy" id="3983"/>
    <lineage>
        <taxon>Eukaryota</taxon>
        <taxon>Viridiplantae</taxon>
        <taxon>Streptophyta</taxon>
        <taxon>Embryophyta</taxon>
        <taxon>Tracheophyta</taxon>
        <taxon>Spermatophyta</taxon>
        <taxon>Magnoliopsida</taxon>
        <taxon>eudicotyledons</taxon>
        <taxon>Gunneridae</taxon>
        <taxon>Pentapetalae</taxon>
        <taxon>rosids</taxon>
        <taxon>fabids</taxon>
        <taxon>Malpighiales</taxon>
        <taxon>Euphorbiaceae</taxon>
        <taxon>Crotonoideae</taxon>
        <taxon>Manihoteae</taxon>
        <taxon>Manihot</taxon>
    </lineage>
</organism>
<evidence type="ECO:0000256" key="2">
    <source>
        <dbReference type="ARBA" id="ARBA00022676"/>
    </source>
</evidence>
<comment type="caution">
    <text evidence="4">The sequence shown here is derived from an EMBL/GenBank/DDBJ whole genome shotgun (WGS) entry which is preliminary data.</text>
</comment>
<dbReference type="AlphaFoldDB" id="A0A2C9VNY3"/>
<dbReference type="FunFam" id="3.40.50.2000:FF:000129">
    <property type="entry name" value="Glycosyltransferase"/>
    <property type="match status" value="1"/>
</dbReference>
<name>A0A2C9VNY3_MANES</name>
<dbReference type="PANTHER" id="PTHR11926">
    <property type="entry name" value="GLUCOSYL/GLUCURONOSYL TRANSFERASES"/>
    <property type="match status" value="1"/>
</dbReference>
<evidence type="ECO:0008006" key="6">
    <source>
        <dbReference type="Google" id="ProtNLM"/>
    </source>
</evidence>
<dbReference type="PANTHER" id="PTHR11926:SF774">
    <property type="entry name" value="UDP-GLYCOSYLTRANSFERASE 85A1-RELATED"/>
    <property type="match status" value="1"/>
</dbReference>
<dbReference type="CDD" id="cd03784">
    <property type="entry name" value="GT1_Gtf-like"/>
    <property type="match status" value="1"/>
</dbReference>
<evidence type="ECO:0000256" key="1">
    <source>
        <dbReference type="ARBA" id="ARBA00009995"/>
    </source>
</evidence>
<dbReference type="STRING" id="3983.A0A2C9VNY3"/>
<dbReference type="Pfam" id="PF00201">
    <property type="entry name" value="UDPGT"/>
    <property type="match status" value="1"/>
</dbReference>
<dbReference type="InterPro" id="IPR002213">
    <property type="entry name" value="UDP_glucos_trans"/>
</dbReference>
<keyword evidence="3" id="KW-0808">Transferase</keyword>
<dbReference type="OMA" id="SNFPNKF"/>
<dbReference type="SUPFAM" id="SSF53756">
    <property type="entry name" value="UDP-Glycosyltransferase/glycogen phosphorylase"/>
    <property type="match status" value="1"/>
</dbReference>
<proteinExistence type="inferred from homology"/>
<evidence type="ECO:0000313" key="4">
    <source>
        <dbReference type="EMBL" id="OAY46818.1"/>
    </source>
</evidence>
<protein>
    <recommendedName>
        <fullName evidence="6">Glycosyltransferase</fullName>
    </recommendedName>
</protein>
<dbReference type="Gramene" id="Manes.06G030100.1.v8.1">
    <property type="protein sequence ID" value="Manes.06G030100.1.v8.1.CDS"/>
    <property type="gene ID" value="Manes.06G030100.v8.1"/>
</dbReference>
<keyword evidence="2" id="KW-0328">Glycosyltransferase</keyword>
<dbReference type="FunFam" id="3.40.50.2000:FF:000091">
    <property type="entry name" value="Glycosyltransferase"/>
    <property type="match status" value="1"/>
</dbReference>
<keyword evidence="5" id="KW-1185">Reference proteome</keyword>